<keyword evidence="2" id="KW-1185">Reference proteome</keyword>
<dbReference type="RefSeq" id="WP_106931708.1">
    <property type="nucleotide sequence ID" value="NZ_PYFT01000001.1"/>
</dbReference>
<dbReference type="OrthoDB" id="1449083at2"/>
<proteinExistence type="predicted"/>
<sequence length="70" mass="8159">MGTTELIKEIKKLSVDKRLRIVEQTLKSIRESENINQLERASAALYADYAADKEVTAFNELDFEDFYETR</sequence>
<comment type="caution">
    <text evidence="1">The sequence shown here is derived from an EMBL/GenBank/DDBJ whole genome shotgun (WGS) entry which is preliminary data.</text>
</comment>
<name>A0A2T2YJ45_9BACT</name>
<gene>
    <name evidence="1" type="ORF">AHMF7605_19455</name>
</gene>
<organism evidence="1 2">
    <name type="scientific">Adhaeribacter arboris</name>
    <dbReference type="NCBI Taxonomy" id="2072846"/>
    <lineage>
        <taxon>Bacteria</taxon>
        <taxon>Pseudomonadati</taxon>
        <taxon>Bacteroidota</taxon>
        <taxon>Cytophagia</taxon>
        <taxon>Cytophagales</taxon>
        <taxon>Hymenobacteraceae</taxon>
        <taxon>Adhaeribacter</taxon>
    </lineage>
</organism>
<protein>
    <submittedName>
        <fullName evidence="1">Uncharacterized protein</fullName>
    </submittedName>
</protein>
<reference evidence="1 2" key="1">
    <citation type="submission" date="2018-03" db="EMBL/GenBank/DDBJ databases">
        <title>Adhaeribacter sp. HMF7605 Genome sequencing and assembly.</title>
        <authorList>
            <person name="Kang H."/>
            <person name="Kang J."/>
            <person name="Cha I."/>
            <person name="Kim H."/>
            <person name="Joh K."/>
        </authorList>
    </citation>
    <scope>NUCLEOTIDE SEQUENCE [LARGE SCALE GENOMIC DNA]</scope>
    <source>
        <strain evidence="1 2">HMF7605</strain>
    </source>
</reference>
<accession>A0A2T2YJ45</accession>
<evidence type="ECO:0000313" key="1">
    <source>
        <dbReference type="EMBL" id="PSR55528.1"/>
    </source>
</evidence>
<dbReference type="EMBL" id="PYFT01000001">
    <property type="protein sequence ID" value="PSR55528.1"/>
    <property type="molecule type" value="Genomic_DNA"/>
</dbReference>
<evidence type="ECO:0000313" key="2">
    <source>
        <dbReference type="Proteomes" id="UP000240357"/>
    </source>
</evidence>
<dbReference type="AlphaFoldDB" id="A0A2T2YJ45"/>
<dbReference type="Proteomes" id="UP000240357">
    <property type="component" value="Unassembled WGS sequence"/>
</dbReference>